<feature type="compositionally biased region" description="Polar residues" evidence="1">
    <location>
        <begin position="137"/>
        <end position="156"/>
    </location>
</feature>
<proteinExistence type="predicted"/>
<dbReference type="Proteomes" id="UP001199322">
    <property type="component" value="Unassembled WGS sequence"/>
</dbReference>
<feature type="region of interest" description="Disordered" evidence="1">
    <location>
        <begin position="99"/>
        <end position="167"/>
    </location>
</feature>
<sequence length="167" mass="17037">MSTLFKQLQSLAQQSGGRLMFSIVADKSGKLTVAAMPKSDQKDASESGLLTPLVLTGTPEELDLEFVRCLSEFTEQRQSLVDQLAQTSAALNVAKGKAADKAKGVAKPAPKADSGIVSAGDLIGGEDDDDNAEESGGDTTTGVQSGDATTNQSNASGGLFGDTALVG</sequence>
<evidence type="ECO:0000259" key="2">
    <source>
        <dbReference type="Pfam" id="PF19556"/>
    </source>
</evidence>
<dbReference type="NCBIfam" id="TIGR03741">
    <property type="entry name" value="PRTRC_E"/>
    <property type="match status" value="1"/>
</dbReference>
<comment type="caution">
    <text evidence="3">The sequence shown here is derived from an EMBL/GenBank/DDBJ whole genome shotgun (WGS) entry which is preliminary data.</text>
</comment>
<accession>A0AAW4Q8I4</accession>
<dbReference type="EMBL" id="QGBI01000014">
    <property type="protein sequence ID" value="MBX3891348.1"/>
    <property type="molecule type" value="Genomic_DNA"/>
</dbReference>
<evidence type="ECO:0000313" key="4">
    <source>
        <dbReference type="Proteomes" id="UP001199322"/>
    </source>
</evidence>
<organism evidence="3 4">
    <name type="scientific">Ralstonia pickettii</name>
    <name type="common">Burkholderia pickettii</name>
    <dbReference type="NCBI Taxonomy" id="329"/>
    <lineage>
        <taxon>Bacteria</taxon>
        <taxon>Pseudomonadati</taxon>
        <taxon>Pseudomonadota</taxon>
        <taxon>Betaproteobacteria</taxon>
        <taxon>Burkholderiales</taxon>
        <taxon>Burkholderiaceae</taxon>
        <taxon>Ralstonia</taxon>
    </lineage>
</organism>
<dbReference type="Pfam" id="PF19556">
    <property type="entry name" value="PRTRC_E"/>
    <property type="match status" value="1"/>
</dbReference>
<evidence type="ECO:0000256" key="1">
    <source>
        <dbReference type="SAM" id="MobiDB-lite"/>
    </source>
</evidence>
<gene>
    <name evidence="3" type="ORF">DEE74_15895</name>
</gene>
<dbReference type="AlphaFoldDB" id="A0AAW4Q8I4"/>
<dbReference type="InterPro" id="IPR022273">
    <property type="entry name" value="PRTRC_protein-E"/>
</dbReference>
<evidence type="ECO:0000313" key="3">
    <source>
        <dbReference type="EMBL" id="MBX3891348.1"/>
    </source>
</evidence>
<protein>
    <submittedName>
        <fullName evidence="3">PRTRC system protein E</fullName>
    </submittedName>
</protein>
<feature type="compositionally biased region" description="Acidic residues" evidence="1">
    <location>
        <begin position="124"/>
        <end position="136"/>
    </location>
</feature>
<reference evidence="3" key="1">
    <citation type="submission" date="2018-06" db="EMBL/GenBank/DDBJ databases">
        <authorList>
            <person name="O'Rourke A."/>
        </authorList>
    </citation>
    <scope>NUCLEOTIDE SEQUENCE</scope>
    <source>
        <strain evidence="3">132550021-3</strain>
    </source>
</reference>
<dbReference type="RefSeq" id="WP_182553264.1">
    <property type="nucleotide sequence ID" value="NZ_QGAQ01000014.1"/>
</dbReference>
<feature type="domain" description="ParB-related ThiF-related cassette protein E" evidence="2">
    <location>
        <begin position="3"/>
        <end position="103"/>
    </location>
</feature>
<name>A0AAW4Q8I4_RALPI</name>